<dbReference type="STRING" id="278944.A0A4Z1IEL0"/>
<dbReference type="AlphaFoldDB" id="A0A4Z1IEL0"/>
<proteinExistence type="predicted"/>
<evidence type="ECO:0000313" key="3">
    <source>
        <dbReference type="Proteomes" id="UP000297452"/>
    </source>
</evidence>
<keyword evidence="3" id="KW-1185">Reference proteome</keyword>
<organism evidence="2 3">
    <name type="scientific">Botryotinia narcissicola</name>
    <dbReference type="NCBI Taxonomy" id="278944"/>
    <lineage>
        <taxon>Eukaryota</taxon>
        <taxon>Fungi</taxon>
        <taxon>Dikarya</taxon>
        <taxon>Ascomycota</taxon>
        <taxon>Pezizomycotina</taxon>
        <taxon>Leotiomycetes</taxon>
        <taxon>Helotiales</taxon>
        <taxon>Sclerotiniaceae</taxon>
        <taxon>Botryotinia</taxon>
    </lineage>
</organism>
<name>A0A4Z1IEL0_9HELO</name>
<evidence type="ECO:0000256" key="1">
    <source>
        <dbReference type="SAM" id="MobiDB-lite"/>
    </source>
</evidence>
<reference evidence="2 3" key="1">
    <citation type="submission" date="2017-12" db="EMBL/GenBank/DDBJ databases">
        <title>Comparative genomics of Botrytis spp.</title>
        <authorList>
            <person name="Valero-Jimenez C.A."/>
            <person name="Tapia P."/>
            <person name="Veloso J."/>
            <person name="Silva-Moreno E."/>
            <person name="Staats M."/>
            <person name="Valdes J.H."/>
            <person name="Van Kan J.A.L."/>
        </authorList>
    </citation>
    <scope>NUCLEOTIDE SEQUENCE [LARGE SCALE GENOMIC DNA]</scope>
    <source>
        <strain evidence="2 3">MUCL2120</strain>
    </source>
</reference>
<feature type="compositionally biased region" description="Polar residues" evidence="1">
    <location>
        <begin position="287"/>
        <end position="296"/>
    </location>
</feature>
<feature type="region of interest" description="Disordered" evidence="1">
    <location>
        <begin position="276"/>
        <end position="296"/>
    </location>
</feature>
<accession>A0A4Z1IEL0</accession>
<comment type="caution">
    <text evidence="2">The sequence shown here is derived from an EMBL/GenBank/DDBJ whole genome shotgun (WGS) entry which is preliminary data.</text>
</comment>
<gene>
    <name evidence="2" type="ORF">BOTNAR_0189g00040</name>
</gene>
<dbReference type="EMBL" id="PQXJ01000189">
    <property type="protein sequence ID" value="TGO58002.1"/>
    <property type="molecule type" value="Genomic_DNA"/>
</dbReference>
<protein>
    <submittedName>
        <fullName evidence="2">Uncharacterized protein</fullName>
    </submittedName>
</protein>
<evidence type="ECO:0000313" key="2">
    <source>
        <dbReference type="EMBL" id="TGO58002.1"/>
    </source>
</evidence>
<dbReference type="OrthoDB" id="420564at2759"/>
<dbReference type="Proteomes" id="UP000297452">
    <property type="component" value="Unassembled WGS sequence"/>
</dbReference>
<sequence length="296" mass="33016">MCILAVKFGTLISTNNFGTTGYPLLMQSSVTHSRSLLSIQIWYWEGATTTLQLISNKATNKITPPPEATVAPSDASGPPEKYNISFGCHHYVVELSKVPWLGAYIDLVPRDNASYTQPGYESEYEPGQSIPYLFIAAQGIINGYYFCFNMLPPELSHYYRLCQALDAISAENLSSNLEARAGTAAFKFVYLMILGDFPPDSEVSKGKRELALRFVKTVLSNQDDFIWEIRKVVRAAYQVRFETTWDEFKMFDDFGGQTATKLEDFEIKEAAKEAATKEETGSKAKGINTTRQGVGI</sequence>